<dbReference type="NCBIfam" id="NF003454">
    <property type="entry name" value="PRK05035.1"/>
    <property type="match status" value="1"/>
</dbReference>
<comment type="caution">
    <text evidence="11">The sequence shown here is derived from an EMBL/GenBank/DDBJ whole genome shotgun (WGS) entry which is preliminary data.</text>
</comment>
<dbReference type="Pfam" id="PF13375">
    <property type="entry name" value="RnfC_N"/>
    <property type="match status" value="1"/>
</dbReference>
<feature type="binding site" evidence="8">
    <location>
        <position position="436"/>
    </location>
    <ligand>
        <name>[4Fe-4S] cluster</name>
        <dbReference type="ChEBI" id="CHEBI:49883"/>
        <label>1</label>
    </ligand>
</feature>
<proteinExistence type="inferred from homology"/>
<dbReference type="HAMAP" id="MF_00461">
    <property type="entry name" value="RsxC_RnfC"/>
    <property type="match status" value="1"/>
</dbReference>
<gene>
    <name evidence="8" type="primary">rnfC</name>
    <name evidence="11" type="ORF">COA96_12615</name>
</gene>
<dbReference type="Proteomes" id="UP000218327">
    <property type="component" value="Unassembled WGS sequence"/>
</dbReference>
<keyword evidence="8" id="KW-1278">Translocase</keyword>
<dbReference type="InterPro" id="IPR010208">
    <property type="entry name" value="Ion_transpt_RnfC/RsxC"/>
</dbReference>
<dbReference type="EMBL" id="NVVJ01000044">
    <property type="protein sequence ID" value="PCJ23127.1"/>
    <property type="molecule type" value="Genomic_DNA"/>
</dbReference>
<feature type="binding site" evidence="8">
    <location>
        <position position="432"/>
    </location>
    <ligand>
        <name>[4Fe-4S] cluster</name>
        <dbReference type="ChEBI" id="CHEBI:49883"/>
        <label>2</label>
    </ligand>
</feature>
<feature type="compositionally biased region" description="Basic and acidic residues" evidence="9">
    <location>
        <begin position="540"/>
        <end position="550"/>
    </location>
</feature>
<dbReference type="GO" id="GO:0046872">
    <property type="term" value="F:metal ion binding"/>
    <property type="evidence" value="ECO:0007669"/>
    <property type="project" value="UniProtKB-KW"/>
</dbReference>
<keyword evidence="8" id="KW-1003">Cell membrane</keyword>
<dbReference type="InterPro" id="IPR011538">
    <property type="entry name" value="Nuo51_FMN-bd"/>
</dbReference>
<dbReference type="Gene3D" id="3.30.70.20">
    <property type="match status" value="1"/>
</dbReference>
<dbReference type="InterPro" id="IPR037225">
    <property type="entry name" value="Nuo51_FMN-bd_sf"/>
</dbReference>
<feature type="region of interest" description="Disordered" evidence="9">
    <location>
        <begin position="529"/>
        <end position="550"/>
    </location>
</feature>
<evidence type="ECO:0000259" key="10">
    <source>
        <dbReference type="PROSITE" id="PS51379"/>
    </source>
</evidence>
<dbReference type="Pfam" id="PF12838">
    <property type="entry name" value="Fer4_7"/>
    <property type="match status" value="1"/>
</dbReference>
<feature type="binding site" evidence="8">
    <location>
        <position position="390"/>
    </location>
    <ligand>
        <name>[4Fe-4S] cluster</name>
        <dbReference type="ChEBI" id="CHEBI:49883"/>
        <label>1</label>
    </ligand>
</feature>
<feature type="binding site" evidence="8">
    <location>
        <position position="429"/>
    </location>
    <ligand>
        <name>[4Fe-4S] cluster</name>
        <dbReference type="ChEBI" id="CHEBI:49883"/>
        <label>2</label>
    </ligand>
</feature>
<evidence type="ECO:0000256" key="5">
    <source>
        <dbReference type="ARBA" id="ARBA00022982"/>
    </source>
</evidence>
<dbReference type="GO" id="GO:0051539">
    <property type="term" value="F:4 iron, 4 sulfur cluster binding"/>
    <property type="evidence" value="ECO:0007669"/>
    <property type="project" value="UniProtKB-KW"/>
</dbReference>
<dbReference type="GO" id="GO:0022900">
    <property type="term" value="P:electron transport chain"/>
    <property type="evidence" value="ECO:0007669"/>
    <property type="project" value="UniProtKB-UniRule"/>
</dbReference>
<evidence type="ECO:0000256" key="4">
    <source>
        <dbReference type="ARBA" id="ARBA00022737"/>
    </source>
</evidence>
<feature type="binding site" evidence="8">
    <location>
        <position position="397"/>
    </location>
    <ligand>
        <name>[4Fe-4S] cluster</name>
        <dbReference type="ChEBI" id="CHEBI:49883"/>
        <label>2</label>
    </ligand>
</feature>
<dbReference type="GO" id="GO:0005886">
    <property type="term" value="C:plasma membrane"/>
    <property type="evidence" value="ECO:0007669"/>
    <property type="project" value="UniProtKB-SubCell"/>
</dbReference>
<dbReference type="NCBIfam" id="TIGR01945">
    <property type="entry name" value="rnfC"/>
    <property type="match status" value="1"/>
</dbReference>
<dbReference type="PROSITE" id="PS51379">
    <property type="entry name" value="4FE4S_FER_2"/>
    <property type="match status" value="2"/>
</dbReference>
<evidence type="ECO:0000313" key="12">
    <source>
        <dbReference type="Proteomes" id="UP000218327"/>
    </source>
</evidence>
<dbReference type="PANTHER" id="PTHR43034">
    <property type="entry name" value="ION-TRANSLOCATING OXIDOREDUCTASE COMPLEX SUBUNIT C"/>
    <property type="match status" value="1"/>
</dbReference>
<name>A0A2A5AV05_9GAMM</name>
<evidence type="ECO:0000256" key="1">
    <source>
        <dbReference type="ARBA" id="ARBA00022448"/>
    </source>
</evidence>
<feature type="binding site" evidence="8">
    <location>
        <position position="426"/>
    </location>
    <ligand>
        <name>[4Fe-4S] cluster</name>
        <dbReference type="ChEBI" id="CHEBI:49883"/>
        <label>2</label>
    </ligand>
</feature>
<dbReference type="InterPro" id="IPR017896">
    <property type="entry name" value="4Fe4S_Fe-S-bd"/>
</dbReference>
<dbReference type="PANTHER" id="PTHR43034:SF2">
    <property type="entry name" value="ION-TRANSLOCATING OXIDOREDUCTASE COMPLEX SUBUNIT C"/>
    <property type="match status" value="1"/>
</dbReference>
<organism evidence="11 12">
    <name type="scientific">SAR86 cluster bacterium</name>
    <dbReference type="NCBI Taxonomy" id="2030880"/>
    <lineage>
        <taxon>Bacteria</taxon>
        <taxon>Pseudomonadati</taxon>
        <taxon>Pseudomonadota</taxon>
        <taxon>Gammaproteobacteria</taxon>
        <taxon>SAR86 cluster</taxon>
    </lineage>
</organism>
<keyword evidence="6 8" id="KW-0408">Iron</keyword>
<feature type="compositionally biased region" description="Basic and acidic residues" evidence="9">
    <location>
        <begin position="479"/>
        <end position="500"/>
    </location>
</feature>
<dbReference type="SUPFAM" id="SSF46548">
    <property type="entry name" value="alpha-helical ferredoxin"/>
    <property type="match status" value="1"/>
</dbReference>
<evidence type="ECO:0000256" key="6">
    <source>
        <dbReference type="ARBA" id="ARBA00023004"/>
    </source>
</evidence>
<feature type="binding site" evidence="8">
    <location>
        <position position="393"/>
    </location>
    <ligand>
        <name>[4Fe-4S] cluster</name>
        <dbReference type="ChEBI" id="CHEBI:49883"/>
        <label>1</label>
    </ligand>
</feature>
<protein>
    <recommendedName>
        <fullName evidence="8">Ion-translocating oxidoreductase complex subunit C</fullName>
        <ecNumber evidence="8">7.-.-.-</ecNumber>
    </recommendedName>
    <alternativeName>
        <fullName evidence="8">Rnf electron transport complex subunit C</fullName>
    </alternativeName>
</protein>
<keyword evidence="5 8" id="KW-0249">Electron transport</keyword>
<keyword evidence="2 8" id="KW-0004">4Fe-4S</keyword>
<keyword evidence="4 8" id="KW-0677">Repeat</keyword>
<keyword evidence="8" id="KW-0472">Membrane</keyword>
<dbReference type="SUPFAM" id="SSF142019">
    <property type="entry name" value="Nqo1 FMN-binding domain-like"/>
    <property type="match status" value="1"/>
</dbReference>
<keyword evidence="1 8" id="KW-0813">Transport</keyword>
<feature type="domain" description="4Fe-4S ferredoxin-type" evidence="10">
    <location>
        <begin position="414"/>
        <end position="446"/>
    </location>
</feature>
<dbReference type="Gene3D" id="3.40.50.11540">
    <property type="entry name" value="NADH-ubiquinone oxidoreductase 51kDa subunit"/>
    <property type="match status" value="1"/>
</dbReference>
<feature type="region of interest" description="Disordered" evidence="9">
    <location>
        <begin position="479"/>
        <end position="505"/>
    </location>
</feature>
<evidence type="ECO:0000256" key="9">
    <source>
        <dbReference type="SAM" id="MobiDB-lite"/>
    </source>
</evidence>
<reference evidence="12" key="1">
    <citation type="submission" date="2017-08" db="EMBL/GenBank/DDBJ databases">
        <title>A dynamic microbial community with high functional redundancy inhabits the cold, oxic subseafloor aquifer.</title>
        <authorList>
            <person name="Tully B.J."/>
            <person name="Wheat C.G."/>
            <person name="Glazer B.T."/>
            <person name="Huber J.A."/>
        </authorList>
    </citation>
    <scope>NUCLEOTIDE SEQUENCE [LARGE SCALE GENOMIC DNA]</scope>
</reference>
<dbReference type="Pfam" id="PF01512">
    <property type="entry name" value="Complex1_51K"/>
    <property type="match status" value="1"/>
</dbReference>
<evidence type="ECO:0000256" key="3">
    <source>
        <dbReference type="ARBA" id="ARBA00022723"/>
    </source>
</evidence>
<keyword evidence="7 8" id="KW-0411">Iron-sulfur</keyword>
<comment type="cofactor">
    <cofactor evidence="8">
        <name>[4Fe-4S] cluster</name>
        <dbReference type="ChEBI" id="CHEBI:49883"/>
    </cofactor>
    <text evidence="8">Binds 2 [4Fe-4S] clusters per subunit.</text>
</comment>
<dbReference type="AlphaFoldDB" id="A0A2A5AV05"/>
<dbReference type="InterPro" id="IPR026902">
    <property type="entry name" value="RnfC_N"/>
</dbReference>
<evidence type="ECO:0000313" key="11">
    <source>
        <dbReference type="EMBL" id="PCJ23127.1"/>
    </source>
</evidence>
<dbReference type="PROSITE" id="PS00198">
    <property type="entry name" value="4FE4S_FER_1"/>
    <property type="match status" value="1"/>
</dbReference>
<sequence length="550" mass="59588">MSLFNKFFRSDKEADTSRSFNIPGGIRPAEYKSMSLRSRIMPTPVPECLILPLKQHQGDSALPLVTVGQKVLKYEKIAVARGDLGVPVHAPTSGEIIAVELSPVATTNANQDFNQICIHLAPDGKDKAKIIIANSDYNSLSQAKLIEIITDAGICGMGGAGFPTARKINPSNELGIDLLIINAMECEPFITADEALVRERAAAVVIGAEILLAATSASRCVIAIEDNKTDAVEQLRTALKNSSVELKILPAKYPAGGEKQLIQAITGKEVPTGMYPADIGILLQNVGTAYAVYRAIVLGEPCISRITTLTGSTLQTPKNFETLLGVPASFLFELCGIDEKARVKTIVGGSMMGVETLSNDIPITKTTNCVIAGSAQEFPTPAPEHSCIRCGFCANVCPAKLLPQQLLTYSISQDQEQLEEHGIFDCIECGACAYICPSNIPLVQYYRSSKSLLKGYQTDQEQSAHWQERFQFHQYRGKKAADDAMDKKPKANKTKERIEQETVTAFDDSARESARQEIAAAVARVQARKPRIIASSNNVDQDKPEGNSND</sequence>
<feature type="domain" description="4Fe-4S ferredoxin-type" evidence="10">
    <location>
        <begin position="377"/>
        <end position="407"/>
    </location>
</feature>
<evidence type="ECO:0000256" key="2">
    <source>
        <dbReference type="ARBA" id="ARBA00022485"/>
    </source>
</evidence>
<keyword evidence="8" id="KW-0997">Cell inner membrane</keyword>
<dbReference type="EC" id="7.-.-.-" evidence="8"/>
<dbReference type="GO" id="GO:0009055">
    <property type="term" value="F:electron transfer activity"/>
    <property type="evidence" value="ECO:0007669"/>
    <property type="project" value="InterPro"/>
</dbReference>
<dbReference type="InterPro" id="IPR017900">
    <property type="entry name" value="4Fe4S_Fe_S_CS"/>
</dbReference>
<comment type="subcellular location">
    <subcellularLocation>
        <location evidence="8">Cell inner membrane</location>
        <topology evidence="8">Peripheral membrane protein</topology>
    </subcellularLocation>
</comment>
<comment type="subunit">
    <text evidence="8">The complex is composed of six subunits: RnfA, RnfB, RnfC, RnfD, RnfE and RnfG.</text>
</comment>
<evidence type="ECO:0000256" key="7">
    <source>
        <dbReference type="ARBA" id="ARBA00023014"/>
    </source>
</evidence>
<evidence type="ECO:0000256" key="8">
    <source>
        <dbReference type="HAMAP-Rule" id="MF_00461"/>
    </source>
</evidence>
<comment type="similarity">
    <text evidence="8">Belongs to the 4Fe4S bacterial-type ferredoxin family. RnfC subfamily.</text>
</comment>
<keyword evidence="3 8" id="KW-0479">Metal-binding</keyword>
<accession>A0A2A5AV05</accession>
<feature type="binding site" evidence="8">
    <location>
        <position position="387"/>
    </location>
    <ligand>
        <name>[4Fe-4S] cluster</name>
        <dbReference type="ChEBI" id="CHEBI:49883"/>
        <label>1</label>
    </ligand>
</feature>
<comment type="function">
    <text evidence="8">Part of a membrane-bound complex that couples electron transfer with translocation of ions across the membrane.</text>
</comment>